<keyword evidence="2" id="KW-1185">Reference proteome</keyword>
<dbReference type="Proteomes" id="UP001179280">
    <property type="component" value="Unassembled WGS sequence"/>
</dbReference>
<keyword evidence="1" id="KW-0808">Transferase</keyword>
<protein>
    <submittedName>
        <fullName evidence="1">Adenylate kinase family enzyme</fullName>
    </submittedName>
</protein>
<sequence>MSQSMNRVVLIGSGGSGKSTLARQIGEKRKLQVWHLDQLFWNPGWVPTNKEEQRLTQQSLMAEERWIMDGNYNGTMDLRLEQADTIIFIDLPRVVCLYRVLKRNWQYRNRTRPDMAEGCEERLDLGFLKWVWSYPTKHRPVILNRLRNYAHEKTIIVLKSRKDVRLFLASLVKEEELYE</sequence>
<dbReference type="GO" id="GO:0016301">
    <property type="term" value="F:kinase activity"/>
    <property type="evidence" value="ECO:0007669"/>
    <property type="project" value="UniProtKB-KW"/>
</dbReference>
<dbReference type="InterPro" id="IPR027417">
    <property type="entry name" value="P-loop_NTPase"/>
</dbReference>
<dbReference type="PANTHER" id="PTHR37816">
    <property type="entry name" value="YALI0E33011P"/>
    <property type="match status" value="1"/>
</dbReference>
<evidence type="ECO:0000313" key="1">
    <source>
        <dbReference type="EMBL" id="MBM7838810.1"/>
    </source>
</evidence>
<dbReference type="NCBIfam" id="NF005994">
    <property type="entry name" value="PRK08118.1"/>
    <property type="match status" value="1"/>
</dbReference>
<comment type="caution">
    <text evidence="1">The sequence shown here is derived from an EMBL/GenBank/DDBJ whole genome shotgun (WGS) entry which is preliminary data.</text>
</comment>
<name>A0ABS2STG1_9BACI</name>
<dbReference type="Gene3D" id="3.40.50.300">
    <property type="entry name" value="P-loop containing nucleotide triphosphate hydrolases"/>
    <property type="match status" value="1"/>
</dbReference>
<evidence type="ECO:0000313" key="2">
    <source>
        <dbReference type="Proteomes" id="UP001179280"/>
    </source>
</evidence>
<proteinExistence type="predicted"/>
<keyword evidence="1" id="KW-0418">Kinase</keyword>
<organism evidence="1 2">
    <name type="scientific">Shouchella xiaoxiensis</name>
    <dbReference type="NCBI Taxonomy" id="766895"/>
    <lineage>
        <taxon>Bacteria</taxon>
        <taxon>Bacillati</taxon>
        <taxon>Bacillota</taxon>
        <taxon>Bacilli</taxon>
        <taxon>Bacillales</taxon>
        <taxon>Bacillaceae</taxon>
        <taxon>Shouchella</taxon>
    </lineage>
</organism>
<gene>
    <name evidence="1" type="ORF">JOC54_002069</name>
</gene>
<dbReference type="InterPro" id="IPR052922">
    <property type="entry name" value="Cytidylate_Kinase-2"/>
</dbReference>
<reference evidence="1" key="1">
    <citation type="submission" date="2021-01" db="EMBL/GenBank/DDBJ databases">
        <title>Genomic Encyclopedia of Type Strains, Phase IV (KMG-IV): sequencing the most valuable type-strain genomes for metagenomic binning, comparative biology and taxonomic classification.</title>
        <authorList>
            <person name="Goeker M."/>
        </authorList>
    </citation>
    <scope>NUCLEOTIDE SEQUENCE</scope>
    <source>
        <strain evidence="1">DSM 21943</strain>
    </source>
</reference>
<dbReference type="SUPFAM" id="SSF52540">
    <property type="entry name" value="P-loop containing nucleoside triphosphate hydrolases"/>
    <property type="match status" value="1"/>
</dbReference>
<accession>A0ABS2STG1</accession>
<dbReference type="EMBL" id="JAFBCV010000005">
    <property type="protein sequence ID" value="MBM7838810.1"/>
    <property type="molecule type" value="Genomic_DNA"/>
</dbReference>
<dbReference type="PANTHER" id="PTHR37816:SF3">
    <property type="entry name" value="MODULATES DNA TOPOLOGY"/>
    <property type="match status" value="1"/>
</dbReference>